<accession>Q471Q0</accession>
<dbReference type="STRING" id="264198.Reut_A1516"/>
<dbReference type="HOGENOM" id="CLU_2681515_0_0_4"/>
<dbReference type="EMBL" id="CP000090">
    <property type="protein sequence ID" value="AAZ60883.1"/>
    <property type="molecule type" value="Genomic_DNA"/>
</dbReference>
<evidence type="ECO:0000313" key="1">
    <source>
        <dbReference type="EMBL" id="AAZ60883.1"/>
    </source>
</evidence>
<name>Q471Q0_CUPPJ</name>
<dbReference type="AlphaFoldDB" id="Q471Q0"/>
<reference evidence="1" key="1">
    <citation type="submission" date="2005-08" db="EMBL/GenBank/DDBJ databases">
        <title>Complete sequence of Chromosome1 of Ralstonia eutropha JMP134.</title>
        <authorList>
            <person name="Copeland A."/>
            <person name="Lucas S."/>
            <person name="Lapidus A."/>
            <person name="Barry K."/>
            <person name="Detter J.C."/>
            <person name="Glavina T."/>
            <person name="Hammon N."/>
            <person name="Israni S."/>
            <person name="Pitluck S."/>
            <person name="Goltsman E."/>
            <person name="Martinez M."/>
            <person name="Schmutz J."/>
            <person name="Larimer F."/>
            <person name="Land M."/>
            <person name="Lykidis A."/>
            <person name="Richardson P."/>
        </authorList>
    </citation>
    <scope>NUCLEOTIDE SEQUENCE</scope>
    <source>
        <strain evidence="1">JMP134</strain>
    </source>
</reference>
<protein>
    <submittedName>
        <fullName evidence="1">Uncharacterized protein</fullName>
    </submittedName>
</protein>
<proteinExistence type="predicted"/>
<sequence>MQKGGRETAMKRTRWLAALGAGMAAGMALGLTTGGSGMFSDRDEADEHRAGIFRSADAGREACDDACVRSRGVAALTVLGQRPAP</sequence>
<organism evidence="1">
    <name type="scientific">Cupriavidus pinatubonensis (strain JMP 134 / LMG 1197)</name>
    <name type="common">Cupriavidus necator (strain JMP 134)</name>
    <dbReference type="NCBI Taxonomy" id="264198"/>
    <lineage>
        <taxon>Bacteria</taxon>
        <taxon>Pseudomonadati</taxon>
        <taxon>Pseudomonadota</taxon>
        <taxon>Betaproteobacteria</taxon>
        <taxon>Burkholderiales</taxon>
        <taxon>Burkholderiaceae</taxon>
        <taxon>Cupriavidus</taxon>
    </lineage>
</organism>
<dbReference type="KEGG" id="reu:Reut_A1516"/>
<gene>
    <name evidence="1" type="ordered locus">Reut_A1516</name>
</gene>